<dbReference type="InterPro" id="IPR050469">
    <property type="entry name" value="Diguanylate_Cyclase"/>
</dbReference>
<evidence type="ECO:0000256" key="1">
    <source>
        <dbReference type="ARBA" id="ARBA00012528"/>
    </source>
</evidence>
<sequence length="335" mass="36357">MAGEVLKTSQDRQLQLVTQHMAKHEIAGLPRNYELVHEAISGTDAALSREVLSLANPPQSLLDEIGARYQITSFVTLATPKSRADEIRLLLDLRTKMASGVTQKQGFTKVLETVARSLRQDKGAGPEDILAEIEFLSVSLSDAVVAETELEGILRSAADRLIQAETEANAARAITLRDRLTSLPNHTALAERLEALYGGSDERESALFLVSLTDLAHLAQVYGESAANRIVKKAATVFRKAIKKHDFLARTGRGEFAFLFREVNRETVHAIADRLKTSIADNLVFATSDGSARVTVSIGVALAADAFSPQQLRLQAAKALETAKASPRLTVVVHN</sequence>
<dbReference type="SMART" id="SM00267">
    <property type="entry name" value="GGDEF"/>
    <property type="match status" value="1"/>
</dbReference>
<dbReference type="AlphaFoldDB" id="A0A561R2L1"/>
<reference evidence="4 5" key="1">
    <citation type="submission" date="2019-06" db="EMBL/GenBank/DDBJ databases">
        <title>Sorghum-associated microbial communities from plants grown in Nebraska, USA.</title>
        <authorList>
            <person name="Schachtman D."/>
        </authorList>
    </citation>
    <scope>NUCLEOTIDE SEQUENCE [LARGE SCALE GENOMIC DNA]</scope>
    <source>
        <strain evidence="4 5">1225</strain>
    </source>
</reference>
<dbReference type="NCBIfam" id="TIGR00254">
    <property type="entry name" value="GGDEF"/>
    <property type="match status" value="1"/>
</dbReference>
<gene>
    <name evidence="4" type="ORF">FHW37_102432</name>
</gene>
<evidence type="ECO:0000313" key="5">
    <source>
        <dbReference type="Proteomes" id="UP000320653"/>
    </source>
</evidence>
<proteinExistence type="predicted"/>
<evidence type="ECO:0000313" key="4">
    <source>
        <dbReference type="EMBL" id="TWF56793.1"/>
    </source>
</evidence>
<dbReference type="GO" id="GO:0052621">
    <property type="term" value="F:diguanylate cyclase activity"/>
    <property type="evidence" value="ECO:0007669"/>
    <property type="project" value="UniProtKB-EC"/>
</dbReference>
<dbReference type="EC" id="2.7.7.65" evidence="1"/>
<dbReference type="InterPro" id="IPR043128">
    <property type="entry name" value="Rev_trsase/Diguanyl_cyclase"/>
</dbReference>
<dbReference type="InterPro" id="IPR029787">
    <property type="entry name" value="Nucleotide_cyclase"/>
</dbReference>
<dbReference type="PROSITE" id="PS50887">
    <property type="entry name" value="GGDEF"/>
    <property type="match status" value="1"/>
</dbReference>
<name>A0A561R2L1_9HYPH</name>
<protein>
    <recommendedName>
        <fullName evidence="1">diguanylate cyclase</fullName>
        <ecNumber evidence="1">2.7.7.65</ecNumber>
    </recommendedName>
</protein>
<accession>A0A561R2L1</accession>
<dbReference type="CDD" id="cd01949">
    <property type="entry name" value="GGDEF"/>
    <property type="match status" value="1"/>
</dbReference>
<feature type="domain" description="GGDEF" evidence="3">
    <location>
        <begin position="203"/>
        <end position="335"/>
    </location>
</feature>
<evidence type="ECO:0000259" key="3">
    <source>
        <dbReference type="PROSITE" id="PS50887"/>
    </source>
</evidence>
<comment type="caution">
    <text evidence="4">The sequence shown here is derived from an EMBL/GenBank/DDBJ whole genome shotgun (WGS) entry which is preliminary data.</text>
</comment>
<evidence type="ECO:0000256" key="2">
    <source>
        <dbReference type="ARBA" id="ARBA00034247"/>
    </source>
</evidence>
<organism evidence="4 5">
    <name type="scientific">Neorhizobium alkalisoli</name>
    <dbReference type="NCBI Taxonomy" id="528178"/>
    <lineage>
        <taxon>Bacteria</taxon>
        <taxon>Pseudomonadati</taxon>
        <taxon>Pseudomonadota</taxon>
        <taxon>Alphaproteobacteria</taxon>
        <taxon>Hyphomicrobiales</taxon>
        <taxon>Rhizobiaceae</taxon>
        <taxon>Rhizobium/Agrobacterium group</taxon>
        <taxon>Neorhizobium</taxon>
    </lineage>
</organism>
<keyword evidence="5" id="KW-1185">Reference proteome</keyword>
<dbReference type="Pfam" id="PF00990">
    <property type="entry name" value="GGDEF"/>
    <property type="match status" value="1"/>
</dbReference>
<dbReference type="EMBL" id="VIWP01000002">
    <property type="protein sequence ID" value="TWF56793.1"/>
    <property type="molecule type" value="Genomic_DNA"/>
</dbReference>
<dbReference type="InterPro" id="IPR000160">
    <property type="entry name" value="GGDEF_dom"/>
</dbReference>
<dbReference type="PANTHER" id="PTHR45138">
    <property type="entry name" value="REGULATORY COMPONENTS OF SENSORY TRANSDUCTION SYSTEM"/>
    <property type="match status" value="1"/>
</dbReference>
<dbReference type="Proteomes" id="UP000320653">
    <property type="component" value="Unassembled WGS sequence"/>
</dbReference>
<comment type="catalytic activity">
    <reaction evidence="2">
        <text>2 GTP = 3',3'-c-di-GMP + 2 diphosphate</text>
        <dbReference type="Rhea" id="RHEA:24898"/>
        <dbReference type="ChEBI" id="CHEBI:33019"/>
        <dbReference type="ChEBI" id="CHEBI:37565"/>
        <dbReference type="ChEBI" id="CHEBI:58805"/>
        <dbReference type="EC" id="2.7.7.65"/>
    </reaction>
</comment>
<dbReference type="SUPFAM" id="SSF55073">
    <property type="entry name" value="Nucleotide cyclase"/>
    <property type="match status" value="1"/>
</dbReference>
<dbReference type="RefSeq" id="WP_186458185.1">
    <property type="nucleotide sequence ID" value="NZ_VIWP01000002.1"/>
</dbReference>
<dbReference type="Gene3D" id="3.30.70.270">
    <property type="match status" value="1"/>
</dbReference>
<dbReference type="PANTHER" id="PTHR45138:SF9">
    <property type="entry name" value="DIGUANYLATE CYCLASE DGCM-RELATED"/>
    <property type="match status" value="1"/>
</dbReference>